<evidence type="ECO:0000256" key="2">
    <source>
        <dbReference type="ARBA" id="ARBA00022448"/>
    </source>
</evidence>
<feature type="transmembrane region" description="Helical" evidence="6">
    <location>
        <begin position="156"/>
        <end position="178"/>
    </location>
</feature>
<dbReference type="InterPro" id="IPR020846">
    <property type="entry name" value="MFS_dom"/>
</dbReference>
<evidence type="ECO:0000313" key="9">
    <source>
        <dbReference type="Proteomes" id="UP001431783"/>
    </source>
</evidence>
<feature type="domain" description="Major facilitator superfamily (MFS) profile" evidence="7">
    <location>
        <begin position="1"/>
        <end position="399"/>
    </location>
</feature>
<evidence type="ECO:0000256" key="6">
    <source>
        <dbReference type="SAM" id="Phobius"/>
    </source>
</evidence>
<keyword evidence="4 6" id="KW-1133">Transmembrane helix</keyword>
<feature type="transmembrane region" description="Helical" evidence="6">
    <location>
        <begin position="12"/>
        <end position="32"/>
    </location>
</feature>
<dbReference type="GO" id="GO:0016020">
    <property type="term" value="C:membrane"/>
    <property type="evidence" value="ECO:0007669"/>
    <property type="project" value="UniProtKB-SubCell"/>
</dbReference>
<dbReference type="Pfam" id="PF07690">
    <property type="entry name" value="MFS_1"/>
    <property type="match status" value="1"/>
</dbReference>
<dbReference type="PROSITE" id="PS50850">
    <property type="entry name" value="MFS"/>
    <property type="match status" value="1"/>
</dbReference>
<keyword evidence="2" id="KW-0813">Transport</keyword>
<proteinExistence type="predicted"/>
<feature type="transmembrane region" description="Helical" evidence="6">
    <location>
        <begin position="71"/>
        <end position="88"/>
    </location>
</feature>
<feature type="transmembrane region" description="Helical" evidence="6">
    <location>
        <begin position="371"/>
        <end position="392"/>
    </location>
</feature>
<keyword evidence="3 6" id="KW-0812">Transmembrane</keyword>
<feature type="transmembrane region" description="Helical" evidence="6">
    <location>
        <begin position="292"/>
        <end position="320"/>
    </location>
</feature>
<dbReference type="InterPro" id="IPR036259">
    <property type="entry name" value="MFS_trans_sf"/>
</dbReference>
<dbReference type="Gene3D" id="1.20.1250.20">
    <property type="entry name" value="MFS general substrate transporter like domains"/>
    <property type="match status" value="1"/>
</dbReference>
<dbReference type="Proteomes" id="UP001431783">
    <property type="component" value="Unassembled WGS sequence"/>
</dbReference>
<comment type="subcellular location">
    <subcellularLocation>
        <location evidence="1">Membrane</location>
        <topology evidence="1">Multi-pass membrane protein</topology>
    </subcellularLocation>
</comment>
<reference evidence="8 9" key="1">
    <citation type="submission" date="2023-03" db="EMBL/GenBank/DDBJ databases">
        <title>Genome insight into feeding habits of ladybird beetles.</title>
        <authorList>
            <person name="Li H.-S."/>
            <person name="Huang Y.-H."/>
            <person name="Pang H."/>
        </authorList>
    </citation>
    <scope>NUCLEOTIDE SEQUENCE [LARGE SCALE GENOMIC DNA]</scope>
    <source>
        <strain evidence="8">SYSU_2023b</strain>
        <tissue evidence="8">Whole body</tissue>
    </source>
</reference>
<evidence type="ECO:0000256" key="4">
    <source>
        <dbReference type="ARBA" id="ARBA00022989"/>
    </source>
</evidence>
<sequence>MALLSTFNKLTISMILDQISFFIGTVVLFPLFTSLGASQLYIGSTMSIMSLIGLIWNPIIGSLGDSYGRRFILMRLLILNSIATLLMLSNSLKIIFLARMLTGFCWPLLPIMNSLASEILVKEEQESHFARIPVLMAFNMIGGSAIGGFISGLNNGTFLCFTLIVIISLINAGVISTLPEDKKNEQKEKESLPLLQVAQKELRAVVTKLTNVNWNVYSEIFTAKLCMELSCAIFYQTIAPSYLEYGFEGGATGYVLTLMSVNTIVTSMVLAELKKSTYSGDKFGRKRLFHAAALLLAAAVIMTFSGSVITFSIGVMFMSIARTIADSTFTEALMAKATDEDRGGVSGAFESIASFSGLVTPVCAGILTDLYGIKFILTISIIPATIGILLNYREYKNEKKDI</sequence>
<dbReference type="PRINTS" id="PR01035">
    <property type="entry name" value="TCRTETA"/>
</dbReference>
<dbReference type="InterPro" id="IPR001958">
    <property type="entry name" value="Tet-R_TetA/multi-R_MdtG-like"/>
</dbReference>
<dbReference type="PANTHER" id="PTHR23504:SF14">
    <property type="entry name" value="MAJOR FACILITATOR SUPERFAMILY DOMAIN-CONTAINING PROTEIN 9"/>
    <property type="match status" value="1"/>
</dbReference>
<evidence type="ECO:0000256" key="5">
    <source>
        <dbReference type="ARBA" id="ARBA00023136"/>
    </source>
</evidence>
<organism evidence="8 9">
    <name type="scientific">Henosepilachna vigintioctopunctata</name>
    <dbReference type="NCBI Taxonomy" id="420089"/>
    <lineage>
        <taxon>Eukaryota</taxon>
        <taxon>Metazoa</taxon>
        <taxon>Ecdysozoa</taxon>
        <taxon>Arthropoda</taxon>
        <taxon>Hexapoda</taxon>
        <taxon>Insecta</taxon>
        <taxon>Pterygota</taxon>
        <taxon>Neoptera</taxon>
        <taxon>Endopterygota</taxon>
        <taxon>Coleoptera</taxon>
        <taxon>Polyphaga</taxon>
        <taxon>Cucujiformia</taxon>
        <taxon>Coccinelloidea</taxon>
        <taxon>Coccinellidae</taxon>
        <taxon>Epilachninae</taxon>
        <taxon>Epilachnini</taxon>
        <taxon>Henosepilachna</taxon>
    </lineage>
</organism>
<gene>
    <name evidence="8" type="ORF">WA026_019021</name>
</gene>
<evidence type="ECO:0000259" key="7">
    <source>
        <dbReference type="PROSITE" id="PS50850"/>
    </source>
</evidence>
<name>A0AAW1VHF4_9CUCU</name>
<evidence type="ECO:0000313" key="8">
    <source>
        <dbReference type="EMBL" id="KAK9892218.1"/>
    </source>
</evidence>
<keyword evidence="9" id="KW-1185">Reference proteome</keyword>
<keyword evidence="5 6" id="KW-0472">Membrane</keyword>
<evidence type="ECO:0000256" key="1">
    <source>
        <dbReference type="ARBA" id="ARBA00004141"/>
    </source>
</evidence>
<dbReference type="InterPro" id="IPR011701">
    <property type="entry name" value="MFS"/>
</dbReference>
<dbReference type="PANTHER" id="PTHR23504">
    <property type="entry name" value="MAJOR FACILITATOR SUPERFAMILY DOMAIN-CONTAINING PROTEIN 10"/>
    <property type="match status" value="1"/>
</dbReference>
<dbReference type="AlphaFoldDB" id="A0AAW1VHF4"/>
<dbReference type="EMBL" id="JARQZJ010000133">
    <property type="protein sequence ID" value="KAK9892218.1"/>
    <property type="molecule type" value="Genomic_DNA"/>
</dbReference>
<dbReference type="GO" id="GO:0022857">
    <property type="term" value="F:transmembrane transporter activity"/>
    <property type="evidence" value="ECO:0007669"/>
    <property type="project" value="InterPro"/>
</dbReference>
<feature type="transmembrane region" description="Helical" evidence="6">
    <location>
        <begin position="251"/>
        <end position="271"/>
    </location>
</feature>
<protein>
    <recommendedName>
        <fullName evidence="7">Major facilitator superfamily (MFS) profile domain-containing protein</fullName>
    </recommendedName>
</protein>
<comment type="caution">
    <text evidence="8">The sequence shown here is derived from an EMBL/GenBank/DDBJ whole genome shotgun (WGS) entry which is preliminary data.</text>
</comment>
<feature type="transmembrane region" description="Helical" evidence="6">
    <location>
        <begin position="128"/>
        <end position="150"/>
    </location>
</feature>
<dbReference type="SUPFAM" id="SSF103473">
    <property type="entry name" value="MFS general substrate transporter"/>
    <property type="match status" value="1"/>
</dbReference>
<accession>A0AAW1VHF4</accession>
<evidence type="ECO:0000256" key="3">
    <source>
        <dbReference type="ARBA" id="ARBA00022692"/>
    </source>
</evidence>
<feature type="transmembrane region" description="Helical" evidence="6">
    <location>
        <begin position="94"/>
        <end position="116"/>
    </location>
</feature>
<feature type="transmembrane region" description="Helical" evidence="6">
    <location>
        <begin position="38"/>
        <end position="59"/>
    </location>
</feature>